<proteinExistence type="predicted"/>
<dbReference type="GO" id="GO:0006606">
    <property type="term" value="P:protein import into nucleus"/>
    <property type="evidence" value="ECO:0007669"/>
    <property type="project" value="TreeGrafter"/>
</dbReference>
<dbReference type="GO" id="GO:0005643">
    <property type="term" value="C:nuclear pore"/>
    <property type="evidence" value="ECO:0007669"/>
    <property type="project" value="UniProtKB-SubCell"/>
</dbReference>
<feature type="non-terminal residue" evidence="9">
    <location>
        <position position="1"/>
    </location>
</feature>
<dbReference type="OrthoDB" id="341482at2759"/>
<keyword evidence="8" id="KW-1185">Reference proteome</keyword>
<dbReference type="GeneID" id="127752312"/>
<evidence type="ECO:0000256" key="7">
    <source>
        <dbReference type="ARBA" id="ARBA00023242"/>
    </source>
</evidence>
<evidence type="ECO:0000313" key="8">
    <source>
        <dbReference type="Proteomes" id="UP000504606"/>
    </source>
</evidence>
<dbReference type="InterPro" id="IPR019321">
    <property type="entry name" value="Nucleoporin_Nup88"/>
</dbReference>
<comment type="subcellular location">
    <subcellularLocation>
        <location evidence="1">Nucleus</location>
        <location evidence="1">Nuclear pore complex</location>
    </subcellularLocation>
</comment>
<keyword evidence="6" id="KW-0906">Nuclear pore complex</keyword>
<name>A0A9C6XC75_FRAOC</name>
<keyword evidence="3" id="KW-0509">mRNA transport</keyword>
<keyword evidence="2" id="KW-0813">Transport</keyword>
<dbReference type="RefSeq" id="XP_052133210.1">
    <property type="nucleotide sequence ID" value="XM_052277250.1"/>
</dbReference>
<evidence type="ECO:0000256" key="2">
    <source>
        <dbReference type="ARBA" id="ARBA00022448"/>
    </source>
</evidence>
<dbReference type="PANTHER" id="PTHR13257:SF0">
    <property type="entry name" value="NUCLEAR PORE COMPLEX PROTEIN NUP88"/>
    <property type="match status" value="1"/>
</dbReference>
<dbReference type="InterPro" id="IPR037700">
    <property type="entry name" value="NUP88/NUP82"/>
</dbReference>
<dbReference type="GO" id="GO:0000055">
    <property type="term" value="P:ribosomal large subunit export from nucleus"/>
    <property type="evidence" value="ECO:0007669"/>
    <property type="project" value="InterPro"/>
</dbReference>
<evidence type="ECO:0000313" key="9">
    <source>
        <dbReference type="RefSeq" id="XP_052133210.1"/>
    </source>
</evidence>
<dbReference type="GO" id="GO:0017056">
    <property type="term" value="F:structural constituent of nuclear pore"/>
    <property type="evidence" value="ECO:0007669"/>
    <property type="project" value="InterPro"/>
</dbReference>
<evidence type="ECO:0000256" key="1">
    <source>
        <dbReference type="ARBA" id="ARBA00004567"/>
    </source>
</evidence>
<dbReference type="KEGG" id="foc:127752312"/>
<keyword evidence="5" id="KW-0811">Translocation</keyword>
<protein>
    <submittedName>
        <fullName evidence="9">Nuclear pore complex protein Nup88-like</fullName>
    </submittedName>
</protein>
<keyword evidence="7" id="KW-0539">Nucleus</keyword>
<dbReference type="PANTHER" id="PTHR13257">
    <property type="entry name" value="NUCLEOPORIN NUP84-RELATED"/>
    <property type="match status" value="1"/>
</dbReference>
<dbReference type="AlphaFoldDB" id="A0A9C6XC75"/>
<evidence type="ECO:0000256" key="3">
    <source>
        <dbReference type="ARBA" id="ARBA00022816"/>
    </source>
</evidence>
<reference evidence="9" key="1">
    <citation type="submission" date="2025-08" db="UniProtKB">
        <authorList>
            <consortium name="RefSeq"/>
        </authorList>
    </citation>
    <scope>IDENTIFICATION</scope>
    <source>
        <tissue evidence="9">Whole organism</tissue>
    </source>
</reference>
<sequence>REWETDAPVSLGAAQAGCGAVRCCGGDTKRLESEILRSGGGRAERGARCRTVLAAPAVEVRQVRWHPGSPADSHLLVLTSDNSLRLYNSSANPEIRQLQVVHLGRAPIGGIMSSSKLPLLGGLGETAVDFDFAPPLTLKVDNFFFLIVNYFYAFEPSFFSHPPPSLLSPFFVN</sequence>
<dbReference type="Pfam" id="PF10168">
    <property type="entry name" value="Nup88"/>
    <property type="match status" value="1"/>
</dbReference>
<organism evidence="8 9">
    <name type="scientific">Frankliniella occidentalis</name>
    <name type="common">Western flower thrips</name>
    <name type="synonym">Euthrips occidentalis</name>
    <dbReference type="NCBI Taxonomy" id="133901"/>
    <lineage>
        <taxon>Eukaryota</taxon>
        <taxon>Metazoa</taxon>
        <taxon>Ecdysozoa</taxon>
        <taxon>Arthropoda</taxon>
        <taxon>Hexapoda</taxon>
        <taxon>Insecta</taxon>
        <taxon>Pterygota</taxon>
        <taxon>Neoptera</taxon>
        <taxon>Paraneoptera</taxon>
        <taxon>Thysanoptera</taxon>
        <taxon>Terebrantia</taxon>
        <taxon>Thripoidea</taxon>
        <taxon>Thripidae</taxon>
        <taxon>Frankliniella</taxon>
    </lineage>
</organism>
<dbReference type="GO" id="GO:0000056">
    <property type="term" value="P:ribosomal small subunit export from nucleus"/>
    <property type="evidence" value="ECO:0007669"/>
    <property type="project" value="InterPro"/>
</dbReference>
<keyword evidence="4" id="KW-0653">Protein transport</keyword>
<dbReference type="GO" id="GO:0006406">
    <property type="term" value="P:mRNA export from nucleus"/>
    <property type="evidence" value="ECO:0007669"/>
    <property type="project" value="TreeGrafter"/>
</dbReference>
<accession>A0A9C6XC75</accession>
<evidence type="ECO:0000256" key="5">
    <source>
        <dbReference type="ARBA" id="ARBA00023010"/>
    </source>
</evidence>
<evidence type="ECO:0000256" key="6">
    <source>
        <dbReference type="ARBA" id="ARBA00023132"/>
    </source>
</evidence>
<evidence type="ECO:0000256" key="4">
    <source>
        <dbReference type="ARBA" id="ARBA00022927"/>
    </source>
</evidence>
<dbReference type="Proteomes" id="UP000504606">
    <property type="component" value="Unplaced"/>
</dbReference>
<gene>
    <name evidence="9" type="primary">LOC127752312</name>
</gene>